<reference evidence="2 3" key="1">
    <citation type="submission" date="2020-04" db="EMBL/GenBank/DDBJ databases">
        <title>Azohydromonas sp. isolated from soil.</title>
        <authorList>
            <person name="Dahal R.H."/>
        </authorList>
    </citation>
    <scope>NUCLEOTIDE SEQUENCE [LARGE SCALE GENOMIC DNA]</scope>
    <source>
        <strain evidence="2 3">G-1-1-14</strain>
    </source>
</reference>
<keyword evidence="2" id="KW-0808">Transferase</keyword>
<sequence length="366" mass="42136">MSNPKVSFVVPCYKLAGFLPTCINSILRQSYTDFEILIMDDCSPDNTGEVAQSFSDPRIRYIRNDPNLGHLRNYNRGIELSRGAYIWLISADDYLRSNRVLQRYVERLDRSPEVGYVFCTGYGVRDGIETDLLGQLQGRGDRDRVLSGKTLLKKLLSGNFVLTPSGMVRRECYEKVSKFPLDMPWCGDWYLWCLFALHYDVGYFAEPMVCYRQQHSLSMTEKLTGERLEACASEEIRVPWTIREHALRLGRQDVARLCIAALADTYARTLADQRYLSAGSNVNFERMENSLQQQAITDLERDCIRARVYATVGNKCYWRHDVTAARHFYRLALAKAPWRLSVLIKLLLISLGRPGHYVRRSILSAR</sequence>
<dbReference type="SUPFAM" id="SSF53448">
    <property type="entry name" value="Nucleotide-diphospho-sugar transferases"/>
    <property type="match status" value="1"/>
</dbReference>
<organism evidence="2 3">
    <name type="scientific">Azohydromonas caseinilytica</name>
    <dbReference type="NCBI Taxonomy" id="2728836"/>
    <lineage>
        <taxon>Bacteria</taxon>
        <taxon>Pseudomonadati</taxon>
        <taxon>Pseudomonadota</taxon>
        <taxon>Betaproteobacteria</taxon>
        <taxon>Burkholderiales</taxon>
        <taxon>Sphaerotilaceae</taxon>
        <taxon>Azohydromonas</taxon>
    </lineage>
</organism>
<dbReference type="Proteomes" id="UP000574067">
    <property type="component" value="Unassembled WGS sequence"/>
</dbReference>
<dbReference type="InterPro" id="IPR029044">
    <property type="entry name" value="Nucleotide-diphossugar_trans"/>
</dbReference>
<evidence type="ECO:0000313" key="3">
    <source>
        <dbReference type="Proteomes" id="UP000574067"/>
    </source>
</evidence>
<accession>A0A848FL87</accession>
<dbReference type="AlphaFoldDB" id="A0A848FL87"/>
<name>A0A848FL87_9BURK</name>
<evidence type="ECO:0000259" key="1">
    <source>
        <dbReference type="Pfam" id="PF00535"/>
    </source>
</evidence>
<dbReference type="PANTHER" id="PTHR22916:SF3">
    <property type="entry name" value="UDP-GLCNAC:BETAGAL BETA-1,3-N-ACETYLGLUCOSAMINYLTRANSFERASE-LIKE PROTEIN 1"/>
    <property type="match status" value="1"/>
</dbReference>
<evidence type="ECO:0000313" key="2">
    <source>
        <dbReference type="EMBL" id="NML18993.1"/>
    </source>
</evidence>
<dbReference type="Gene3D" id="3.90.550.10">
    <property type="entry name" value="Spore Coat Polysaccharide Biosynthesis Protein SpsA, Chain A"/>
    <property type="match status" value="1"/>
</dbReference>
<comment type="caution">
    <text evidence="2">The sequence shown here is derived from an EMBL/GenBank/DDBJ whole genome shotgun (WGS) entry which is preliminary data.</text>
</comment>
<dbReference type="InterPro" id="IPR001173">
    <property type="entry name" value="Glyco_trans_2-like"/>
</dbReference>
<dbReference type="Pfam" id="PF00535">
    <property type="entry name" value="Glycos_transf_2"/>
    <property type="match status" value="1"/>
</dbReference>
<feature type="domain" description="Glycosyltransferase 2-like" evidence="1">
    <location>
        <begin position="7"/>
        <end position="124"/>
    </location>
</feature>
<gene>
    <name evidence="2" type="ORF">HHL10_28900</name>
</gene>
<protein>
    <submittedName>
        <fullName evidence="2">Glycosyltransferase</fullName>
    </submittedName>
</protein>
<dbReference type="PANTHER" id="PTHR22916">
    <property type="entry name" value="GLYCOSYLTRANSFERASE"/>
    <property type="match status" value="1"/>
</dbReference>
<dbReference type="EMBL" id="JABBFW010000048">
    <property type="protein sequence ID" value="NML18993.1"/>
    <property type="molecule type" value="Genomic_DNA"/>
</dbReference>
<proteinExistence type="predicted"/>
<dbReference type="GO" id="GO:0016758">
    <property type="term" value="F:hexosyltransferase activity"/>
    <property type="evidence" value="ECO:0007669"/>
    <property type="project" value="UniProtKB-ARBA"/>
</dbReference>
<keyword evidence="3" id="KW-1185">Reference proteome</keyword>
<dbReference type="RefSeq" id="WP_169163891.1">
    <property type="nucleotide sequence ID" value="NZ_JABBFW010000048.1"/>
</dbReference>